<proteinExistence type="predicted"/>
<dbReference type="HOGENOM" id="CLU_2857302_0_0_2"/>
<dbReference type="EMBL" id="CP006646">
    <property type="protein sequence ID" value="AGT35983.1"/>
    <property type="molecule type" value="Genomic_DNA"/>
</dbReference>
<feature type="region of interest" description="Disordered" evidence="1">
    <location>
        <begin position="41"/>
        <end position="64"/>
    </location>
</feature>
<keyword evidence="3" id="KW-1185">Reference proteome</keyword>
<sequence length="64" mass="7279">MLKKGNPLIIAALSEGIELYITPEFELLKNTYMDLVKRASREPKSLSSFQVKSNNKRKQPSQQA</sequence>
<evidence type="ECO:0000256" key="1">
    <source>
        <dbReference type="SAM" id="MobiDB-lite"/>
    </source>
</evidence>
<accession>S5ZFQ0</accession>
<dbReference type="RefSeq" id="WP_020963290.1">
    <property type="nucleotide sequence ID" value="NC_022093.1"/>
</dbReference>
<evidence type="ECO:0000313" key="2">
    <source>
        <dbReference type="EMBL" id="AGT35983.1"/>
    </source>
</evidence>
<dbReference type="PATRIC" id="fig|1365176.7.peg.1625"/>
<dbReference type="GeneID" id="16574289"/>
<name>S5ZFQ0_9CREN</name>
<evidence type="ECO:0000313" key="3">
    <source>
        <dbReference type="Proteomes" id="UP000015543"/>
    </source>
</evidence>
<dbReference type="AlphaFoldDB" id="S5ZFQ0"/>
<dbReference type="KEGG" id="thb:N186_08225"/>
<dbReference type="Proteomes" id="UP000015543">
    <property type="component" value="Chromosome"/>
</dbReference>
<feature type="compositionally biased region" description="Basic residues" evidence="1">
    <location>
        <begin position="54"/>
        <end position="64"/>
    </location>
</feature>
<gene>
    <name evidence="2" type="ORF">N186_08225</name>
</gene>
<organism evidence="2 3">
    <name type="scientific">Thermofilum adornatum</name>
    <dbReference type="NCBI Taxonomy" id="1365176"/>
    <lineage>
        <taxon>Archaea</taxon>
        <taxon>Thermoproteota</taxon>
        <taxon>Thermoprotei</taxon>
        <taxon>Thermofilales</taxon>
        <taxon>Thermofilaceae</taxon>
        <taxon>Thermofilum</taxon>
    </lineage>
</organism>
<reference evidence="2 3" key="1">
    <citation type="journal article" date="2013" name="Genome Announc.">
        <title>Complete Genomic Sequence of 'Thermofilum adornatus' Strain 1910bT, a Hyperthermophilic Anaerobic Organotrophic Crenarchaeon.</title>
        <authorList>
            <person name="Dominova I.N."/>
            <person name="Kublanov I.V."/>
            <person name="Podosokorskaya O.A."/>
            <person name="Derbikova K.S."/>
            <person name="Patrushev M.V."/>
            <person name="Toshchakov S.V."/>
        </authorList>
    </citation>
    <scope>NUCLEOTIDE SEQUENCE [LARGE SCALE GENOMIC DNA]</scope>
    <source>
        <strain evidence="3">1910b</strain>
    </source>
</reference>
<protein>
    <submittedName>
        <fullName evidence="2">Uncharacterized protein</fullName>
    </submittedName>
</protein>